<dbReference type="InterPro" id="IPR039265">
    <property type="entry name" value="DIR1-like"/>
</dbReference>
<accession>A0A1R3GZE1</accession>
<protein>
    <recommendedName>
        <fullName evidence="2">Bifunctional inhibitor/plant lipid transfer protein/seed storage helical domain-containing protein</fullName>
    </recommendedName>
</protein>
<reference evidence="4" key="1">
    <citation type="submission" date="2013-09" db="EMBL/GenBank/DDBJ databases">
        <title>Corchorus olitorius genome sequencing.</title>
        <authorList>
            <person name="Alam M."/>
            <person name="Haque M.S."/>
            <person name="Islam M.S."/>
            <person name="Emdad E.M."/>
            <person name="Islam M.M."/>
            <person name="Ahmed B."/>
            <person name="Halim A."/>
            <person name="Hossen Q.M.M."/>
            <person name="Hossain M.Z."/>
            <person name="Ahmed R."/>
            <person name="Khan M.M."/>
            <person name="Islam R."/>
            <person name="Rashid M.M."/>
            <person name="Khan S.A."/>
            <person name="Rahman M.S."/>
            <person name="Alam M."/>
            <person name="Yahiya A.S."/>
            <person name="Khan M.S."/>
            <person name="Azam M.S."/>
            <person name="Haque T."/>
            <person name="Lashkar M.Z.H."/>
            <person name="Akhand A.I."/>
            <person name="Morshed G."/>
            <person name="Roy S."/>
            <person name="Uddin K.S."/>
            <person name="Rabeya T."/>
            <person name="Hossain A.S."/>
            <person name="Chowdhury A."/>
            <person name="Snigdha A.R."/>
            <person name="Mortoza M.S."/>
            <person name="Matin S.A."/>
            <person name="Hoque S.M.E."/>
            <person name="Islam M.K."/>
            <person name="Roy D.K."/>
            <person name="Haider R."/>
            <person name="Moosa M.M."/>
            <person name="Elias S.M."/>
            <person name="Hasan A.M."/>
            <person name="Jahan S."/>
            <person name="Shafiuddin M."/>
            <person name="Mahmood N."/>
            <person name="Shommy N.S."/>
        </authorList>
    </citation>
    <scope>NUCLEOTIDE SEQUENCE [LARGE SCALE GENOMIC DNA]</scope>
    <source>
        <strain evidence="4">cv. O-4</strain>
    </source>
</reference>
<dbReference type="InterPro" id="IPR016140">
    <property type="entry name" value="Bifunc_inhib/LTP/seed_store"/>
</dbReference>
<gene>
    <name evidence="3" type="ORF">COLO4_32457</name>
</gene>
<dbReference type="SMART" id="SM00499">
    <property type="entry name" value="AAI"/>
    <property type="match status" value="1"/>
</dbReference>
<dbReference type="SUPFAM" id="SSF47699">
    <property type="entry name" value="Bifunctional inhibitor/lipid-transfer protein/seed storage 2S albumin"/>
    <property type="match status" value="1"/>
</dbReference>
<dbReference type="STRING" id="93759.A0A1R3GZE1"/>
<evidence type="ECO:0000256" key="1">
    <source>
        <dbReference type="SAM" id="SignalP"/>
    </source>
</evidence>
<comment type="caution">
    <text evidence="3">The sequence shown here is derived from an EMBL/GenBank/DDBJ whole genome shotgun (WGS) entry which is preliminary data.</text>
</comment>
<dbReference type="InterPro" id="IPR036312">
    <property type="entry name" value="Bifun_inhib/LTP/seed_sf"/>
</dbReference>
<evidence type="ECO:0000313" key="3">
    <source>
        <dbReference type="EMBL" id="OMO63427.1"/>
    </source>
</evidence>
<name>A0A1R3GZE1_9ROSI</name>
<evidence type="ECO:0000313" key="4">
    <source>
        <dbReference type="Proteomes" id="UP000187203"/>
    </source>
</evidence>
<dbReference type="Proteomes" id="UP000187203">
    <property type="component" value="Unassembled WGS sequence"/>
</dbReference>
<dbReference type="PANTHER" id="PTHR33122">
    <property type="entry name" value="LIPID BINDING PROTEIN-RELATED"/>
    <property type="match status" value="1"/>
</dbReference>
<feature type="chain" id="PRO_5012322618" description="Bifunctional inhibitor/plant lipid transfer protein/seed storage helical domain-containing protein" evidence="1">
    <location>
        <begin position="30"/>
        <end position="110"/>
    </location>
</feature>
<dbReference type="Pfam" id="PF14368">
    <property type="entry name" value="LTP_2"/>
    <property type="match status" value="1"/>
</dbReference>
<sequence>MEGYAYAKLVVVAMVLGLAIGSGPIGADGQKVLCGMSKDGFKACEPCVSSANPNPPPPSQACCMALNDADLQCFCVFKNSKLLNAYGVDFDRALALPVQCGLLKSFHCLK</sequence>
<organism evidence="3 4">
    <name type="scientific">Corchorus olitorius</name>
    <dbReference type="NCBI Taxonomy" id="93759"/>
    <lineage>
        <taxon>Eukaryota</taxon>
        <taxon>Viridiplantae</taxon>
        <taxon>Streptophyta</taxon>
        <taxon>Embryophyta</taxon>
        <taxon>Tracheophyta</taxon>
        <taxon>Spermatophyta</taxon>
        <taxon>Magnoliopsida</taxon>
        <taxon>eudicotyledons</taxon>
        <taxon>Gunneridae</taxon>
        <taxon>Pentapetalae</taxon>
        <taxon>rosids</taxon>
        <taxon>malvids</taxon>
        <taxon>Malvales</taxon>
        <taxon>Malvaceae</taxon>
        <taxon>Grewioideae</taxon>
        <taxon>Apeibeae</taxon>
        <taxon>Corchorus</taxon>
    </lineage>
</organism>
<dbReference type="GO" id="GO:0005504">
    <property type="term" value="F:fatty acid binding"/>
    <property type="evidence" value="ECO:0007669"/>
    <property type="project" value="InterPro"/>
</dbReference>
<evidence type="ECO:0000259" key="2">
    <source>
        <dbReference type="SMART" id="SM00499"/>
    </source>
</evidence>
<proteinExistence type="predicted"/>
<dbReference type="EMBL" id="AWUE01021123">
    <property type="protein sequence ID" value="OMO63427.1"/>
    <property type="molecule type" value="Genomic_DNA"/>
</dbReference>
<dbReference type="PANTHER" id="PTHR33122:SF36">
    <property type="entry name" value="LIPID TRANSFER PROTEIN"/>
    <property type="match status" value="1"/>
</dbReference>
<feature type="signal peptide" evidence="1">
    <location>
        <begin position="1"/>
        <end position="29"/>
    </location>
</feature>
<feature type="domain" description="Bifunctional inhibitor/plant lipid transfer protein/seed storage helical" evidence="2">
    <location>
        <begin position="34"/>
        <end position="108"/>
    </location>
</feature>
<keyword evidence="1" id="KW-0732">Signal</keyword>
<dbReference type="AlphaFoldDB" id="A0A1R3GZE1"/>
<dbReference type="OrthoDB" id="643149at2759"/>
<dbReference type="Gene3D" id="1.10.110.10">
    <property type="entry name" value="Plant lipid-transfer and hydrophobic proteins"/>
    <property type="match status" value="1"/>
</dbReference>
<dbReference type="GO" id="GO:0009627">
    <property type="term" value="P:systemic acquired resistance"/>
    <property type="evidence" value="ECO:0007669"/>
    <property type="project" value="InterPro"/>
</dbReference>
<keyword evidence="4" id="KW-1185">Reference proteome</keyword>